<proteinExistence type="predicted"/>
<comment type="caution">
    <text evidence="1">The sequence shown here is derived from an EMBL/GenBank/DDBJ whole genome shotgun (WGS) entry which is preliminary data.</text>
</comment>
<evidence type="ECO:0000313" key="2">
    <source>
        <dbReference type="Proteomes" id="UP000034956"/>
    </source>
</evidence>
<name>A0A0G1UCB0_9BACT</name>
<dbReference type="Proteomes" id="UP000034956">
    <property type="component" value="Unassembled WGS sequence"/>
</dbReference>
<accession>A0A0G1UCB0</accession>
<evidence type="ECO:0000313" key="1">
    <source>
        <dbReference type="EMBL" id="KKU91749.1"/>
    </source>
</evidence>
<dbReference type="EMBL" id="LCPF01000001">
    <property type="protein sequence ID" value="KKU91749.1"/>
    <property type="molecule type" value="Genomic_DNA"/>
</dbReference>
<gene>
    <name evidence="1" type="ORF">UY23_C0001G0355</name>
</gene>
<dbReference type="AlphaFoldDB" id="A0A0G1UCB0"/>
<reference evidence="1 2" key="1">
    <citation type="journal article" date="2015" name="Nature">
        <title>rRNA introns, odd ribosomes, and small enigmatic genomes across a large radiation of phyla.</title>
        <authorList>
            <person name="Brown C.T."/>
            <person name="Hug L.A."/>
            <person name="Thomas B.C."/>
            <person name="Sharon I."/>
            <person name="Castelle C.J."/>
            <person name="Singh A."/>
            <person name="Wilkins M.J."/>
            <person name="Williams K.H."/>
            <person name="Banfield J.F."/>
        </authorList>
    </citation>
    <scope>NUCLEOTIDE SEQUENCE [LARGE SCALE GENOMIC DNA]</scope>
</reference>
<sequence>MFLTGSISLKKSGRLVQVGDDVGAGRSSEETVMLVQIFEFGLAVVASLIEQNLRFIRLQRLEITEAPGVALNSTAVNDHIFILT</sequence>
<organism evidence="1 2">
    <name type="scientific">Candidatus Jorgensenbacteria bacterium GW2011_GWA1_48_11</name>
    <dbReference type="NCBI Taxonomy" id="1618660"/>
    <lineage>
        <taxon>Bacteria</taxon>
        <taxon>Candidatus Joergenseniibacteriota</taxon>
    </lineage>
</organism>
<protein>
    <submittedName>
        <fullName evidence="1">Uncharacterized protein</fullName>
    </submittedName>
</protein>